<accession>A0A2T6C019</accession>
<keyword evidence="1" id="KW-0732">Signal</keyword>
<name>A0A2T6C019_9FLAO</name>
<gene>
    <name evidence="2" type="ORF">C8N46_104315</name>
</gene>
<dbReference type="PROSITE" id="PS51257">
    <property type="entry name" value="PROKAR_LIPOPROTEIN"/>
    <property type="match status" value="1"/>
</dbReference>
<evidence type="ECO:0000256" key="1">
    <source>
        <dbReference type="SAM" id="SignalP"/>
    </source>
</evidence>
<dbReference type="Proteomes" id="UP000244090">
    <property type="component" value="Unassembled WGS sequence"/>
</dbReference>
<evidence type="ECO:0000313" key="2">
    <source>
        <dbReference type="EMBL" id="PTX61671.1"/>
    </source>
</evidence>
<sequence length="167" mass="18471">MKKLLKTTFVLCLSFLMLSCSSEDDKYDVTESQSLFIVKSINDLSPKKSVLEKEFKTIKLFEGITEMKNFKVTEDTILNKTFIQGEGINENGYAVLFRTEIKIEQIGSNKYSLKRINAKFGESCSGVNCSKCVFAEGGGCDCETTGSILHGPGYCNHSTSVSDGDVR</sequence>
<organism evidence="2 3">
    <name type="scientific">Kordia periserrulae</name>
    <dbReference type="NCBI Taxonomy" id="701523"/>
    <lineage>
        <taxon>Bacteria</taxon>
        <taxon>Pseudomonadati</taxon>
        <taxon>Bacteroidota</taxon>
        <taxon>Flavobacteriia</taxon>
        <taxon>Flavobacteriales</taxon>
        <taxon>Flavobacteriaceae</taxon>
        <taxon>Kordia</taxon>
    </lineage>
</organism>
<dbReference type="AlphaFoldDB" id="A0A2T6C019"/>
<dbReference type="OrthoDB" id="1467925at2"/>
<keyword evidence="3" id="KW-1185">Reference proteome</keyword>
<feature type="chain" id="PRO_5015406868" description="Lipoprotein" evidence="1">
    <location>
        <begin position="23"/>
        <end position="167"/>
    </location>
</feature>
<dbReference type="RefSeq" id="WP_108114884.1">
    <property type="nucleotide sequence ID" value="NZ_QBKT01000004.1"/>
</dbReference>
<evidence type="ECO:0008006" key="4">
    <source>
        <dbReference type="Google" id="ProtNLM"/>
    </source>
</evidence>
<protein>
    <recommendedName>
        <fullName evidence="4">Lipoprotein</fullName>
    </recommendedName>
</protein>
<feature type="signal peptide" evidence="1">
    <location>
        <begin position="1"/>
        <end position="22"/>
    </location>
</feature>
<reference evidence="2 3" key="1">
    <citation type="submission" date="2018-04" db="EMBL/GenBank/DDBJ databases">
        <title>Genomic Encyclopedia of Archaeal and Bacterial Type Strains, Phase II (KMG-II): from individual species to whole genera.</title>
        <authorList>
            <person name="Goeker M."/>
        </authorList>
    </citation>
    <scope>NUCLEOTIDE SEQUENCE [LARGE SCALE GENOMIC DNA]</scope>
    <source>
        <strain evidence="2 3">DSM 25731</strain>
    </source>
</reference>
<comment type="caution">
    <text evidence="2">The sequence shown here is derived from an EMBL/GenBank/DDBJ whole genome shotgun (WGS) entry which is preliminary data.</text>
</comment>
<dbReference type="EMBL" id="QBKT01000004">
    <property type="protein sequence ID" value="PTX61671.1"/>
    <property type="molecule type" value="Genomic_DNA"/>
</dbReference>
<proteinExistence type="predicted"/>
<evidence type="ECO:0000313" key="3">
    <source>
        <dbReference type="Proteomes" id="UP000244090"/>
    </source>
</evidence>